<dbReference type="STRING" id="1572751.PK98_14890"/>
<sequence length="110" mass="12402">MYPILVNDRVFGAMVEAIAKLSLKRGTFVTLRDVMVQCMEGSPSAHPLVLSTMKDLAPLEGHIRIYLRLGQRQIGRVEPMKAELAKHLQREVKTRDLVCFCCLQIAHELG</sequence>
<protein>
    <submittedName>
        <fullName evidence="1">Uncharacterized protein</fullName>
    </submittedName>
</protein>
<proteinExistence type="predicted"/>
<dbReference type="EMBL" id="JTDN01000003">
    <property type="protein sequence ID" value="KHL24257.1"/>
    <property type="molecule type" value="Genomic_DNA"/>
</dbReference>
<dbReference type="Proteomes" id="UP000030988">
    <property type="component" value="Unassembled WGS sequence"/>
</dbReference>
<organism evidence="1 2">
    <name type="scientific">Croceibacterium mercuriale</name>
    <dbReference type="NCBI Taxonomy" id="1572751"/>
    <lineage>
        <taxon>Bacteria</taxon>
        <taxon>Pseudomonadati</taxon>
        <taxon>Pseudomonadota</taxon>
        <taxon>Alphaproteobacteria</taxon>
        <taxon>Sphingomonadales</taxon>
        <taxon>Erythrobacteraceae</taxon>
        <taxon>Croceibacterium</taxon>
    </lineage>
</organism>
<gene>
    <name evidence="1" type="ORF">PK98_14890</name>
</gene>
<accession>A0A0B2BWC7</accession>
<reference evidence="1 2" key="1">
    <citation type="submission" date="2014-11" db="EMBL/GenBank/DDBJ databases">
        <title>Draft genome sequence of Kirrobacter mercurialis.</title>
        <authorList>
            <person name="Coil D.A."/>
            <person name="Eisen J.A."/>
        </authorList>
    </citation>
    <scope>NUCLEOTIDE SEQUENCE [LARGE SCALE GENOMIC DNA]</scope>
    <source>
        <strain evidence="1 2">Coronado</strain>
    </source>
</reference>
<keyword evidence="2" id="KW-1185">Reference proteome</keyword>
<evidence type="ECO:0000313" key="1">
    <source>
        <dbReference type="EMBL" id="KHL24257.1"/>
    </source>
</evidence>
<name>A0A0B2BWC7_9SPHN</name>
<dbReference type="AlphaFoldDB" id="A0A0B2BWC7"/>
<evidence type="ECO:0000313" key="2">
    <source>
        <dbReference type="Proteomes" id="UP000030988"/>
    </source>
</evidence>
<comment type="caution">
    <text evidence="1">The sequence shown here is derived from an EMBL/GenBank/DDBJ whole genome shotgun (WGS) entry which is preliminary data.</text>
</comment>